<proteinExistence type="predicted"/>
<name>A0ABP4TQ31_9ACTN</name>
<comment type="caution">
    <text evidence="1">The sequence shown here is derived from an EMBL/GenBank/DDBJ whole genome shotgun (WGS) entry which is preliminary data.</text>
</comment>
<organism evidence="1 2">
    <name type="scientific">Glycomyces endophyticus</name>
    <dbReference type="NCBI Taxonomy" id="480996"/>
    <lineage>
        <taxon>Bacteria</taxon>
        <taxon>Bacillati</taxon>
        <taxon>Actinomycetota</taxon>
        <taxon>Actinomycetes</taxon>
        <taxon>Glycomycetales</taxon>
        <taxon>Glycomycetaceae</taxon>
        <taxon>Glycomyces</taxon>
    </lineage>
</organism>
<accession>A0ABP4TQ31</accession>
<evidence type="ECO:0000313" key="1">
    <source>
        <dbReference type="EMBL" id="GAA1691422.1"/>
    </source>
</evidence>
<dbReference type="EMBL" id="BAAAQF010000023">
    <property type="protein sequence ID" value="GAA1691422.1"/>
    <property type="molecule type" value="Genomic_DNA"/>
</dbReference>
<reference evidence="2" key="1">
    <citation type="journal article" date="2019" name="Int. J. Syst. Evol. Microbiol.">
        <title>The Global Catalogue of Microorganisms (GCM) 10K type strain sequencing project: providing services to taxonomists for standard genome sequencing and annotation.</title>
        <authorList>
            <consortium name="The Broad Institute Genomics Platform"/>
            <consortium name="The Broad Institute Genome Sequencing Center for Infectious Disease"/>
            <person name="Wu L."/>
            <person name="Ma J."/>
        </authorList>
    </citation>
    <scope>NUCLEOTIDE SEQUENCE [LARGE SCALE GENOMIC DNA]</scope>
    <source>
        <strain evidence="2">JCM 16001</strain>
    </source>
</reference>
<protein>
    <submittedName>
        <fullName evidence="1">Uncharacterized protein</fullName>
    </submittedName>
</protein>
<sequence length="102" mass="11090">MPQHQTLNESLVEFLGEIDIAGSLATVSWPLGGDAVGLDFTGQRVRFGIVIDLDTDPSLRVEPAHAGLLDVEGRLLVIEQVAALWYGAALVPDTVRRGRNRR</sequence>
<keyword evidence="2" id="KW-1185">Reference proteome</keyword>
<dbReference type="Proteomes" id="UP001499851">
    <property type="component" value="Unassembled WGS sequence"/>
</dbReference>
<gene>
    <name evidence="1" type="ORF">GCM10009830_43970</name>
</gene>
<evidence type="ECO:0000313" key="2">
    <source>
        <dbReference type="Proteomes" id="UP001499851"/>
    </source>
</evidence>